<evidence type="ECO:0000256" key="6">
    <source>
        <dbReference type="ARBA" id="ARBA00022980"/>
    </source>
</evidence>
<dbReference type="GO" id="GO:0006412">
    <property type="term" value="P:translation"/>
    <property type="evidence" value="ECO:0007669"/>
    <property type="project" value="InterPro"/>
</dbReference>
<keyword evidence="7 9" id="KW-0238">DNA-binding</keyword>
<dbReference type="InterPro" id="IPR016151">
    <property type="entry name" value="DNA_mismatch_repair_MutS_N"/>
</dbReference>
<dbReference type="InterPro" id="IPR017261">
    <property type="entry name" value="DNA_mismatch_repair_MutS/MSH"/>
</dbReference>
<reference evidence="13" key="1">
    <citation type="submission" date="2020-05" db="EMBL/GenBank/DDBJ databases">
        <title>Mycena genomes resolve the evolution of fungal bioluminescence.</title>
        <authorList>
            <person name="Tsai I.J."/>
        </authorList>
    </citation>
    <scope>NUCLEOTIDE SEQUENCE</scope>
    <source>
        <strain evidence="13">171206Taipei</strain>
    </source>
</reference>
<dbReference type="SUPFAM" id="SSF48334">
    <property type="entry name" value="DNA repair protein MutS, domain III"/>
    <property type="match status" value="1"/>
</dbReference>
<dbReference type="Gene3D" id="3.40.50.300">
    <property type="entry name" value="P-loop containing nucleotide triphosphate hydrolases"/>
    <property type="match status" value="1"/>
</dbReference>
<keyword evidence="5 9" id="KW-0067">ATP-binding</keyword>
<dbReference type="SUPFAM" id="SSF55271">
    <property type="entry name" value="DNA repair protein MutS, domain I"/>
    <property type="match status" value="1"/>
</dbReference>
<dbReference type="HAMAP" id="MF_01366">
    <property type="entry name" value="Ribosomal_uL13"/>
    <property type="match status" value="1"/>
</dbReference>
<dbReference type="OrthoDB" id="121051at2759"/>
<dbReference type="Gene3D" id="3.40.1170.10">
    <property type="entry name" value="DNA repair protein MutS, domain I"/>
    <property type="match status" value="1"/>
</dbReference>
<dbReference type="SUPFAM" id="SSF53150">
    <property type="entry name" value="DNA repair protein MutS, domain II"/>
    <property type="match status" value="1"/>
</dbReference>
<dbReference type="Pfam" id="PF00572">
    <property type="entry name" value="Ribosomal_L13"/>
    <property type="match status" value="1"/>
</dbReference>
<dbReference type="Pfam" id="PF05192">
    <property type="entry name" value="MutS_III"/>
    <property type="match status" value="1"/>
</dbReference>
<dbReference type="InterPro" id="IPR000432">
    <property type="entry name" value="DNA_mismatch_repair_MutS_C"/>
</dbReference>
<dbReference type="InterPro" id="IPR007696">
    <property type="entry name" value="DNA_mismatch_repair_MutS_core"/>
</dbReference>
<dbReference type="InterPro" id="IPR045076">
    <property type="entry name" value="MutS"/>
</dbReference>
<dbReference type="PANTHER" id="PTHR11361:SF148">
    <property type="entry name" value="DNA MISMATCH REPAIR PROTEIN MSH6"/>
    <property type="match status" value="1"/>
</dbReference>
<dbReference type="Gene3D" id="1.10.1420.10">
    <property type="match status" value="2"/>
</dbReference>
<dbReference type="Gene3D" id="3.30.420.110">
    <property type="entry name" value="MutS, connector domain"/>
    <property type="match status" value="1"/>
</dbReference>
<dbReference type="InterPro" id="IPR036899">
    <property type="entry name" value="Ribosomal_uL13_sf"/>
</dbReference>
<dbReference type="Pfam" id="PF00488">
    <property type="entry name" value="MutS_V"/>
    <property type="match status" value="1"/>
</dbReference>
<gene>
    <name evidence="13" type="ORF">MIND_01054200</name>
</gene>
<dbReference type="PIRSF" id="PIRSF037677">
    <property type="entry name" value="DNA_mis_repair_Msh6"/>
    <property type="match status" value="1"/>
</dbReference>
<dbReference type="GO" id="GO:0005840">
    <property type="term" value="C:ribosome"/>
    <property type="evidence" value="ECO:0007669"/>
    <property type="project" value="UniProtKB-KW"/>
</dbReference>
<dbReference type="Proteomes" id="UP000636479">
    <property type="component" value="Unassembled WGS sequence"/>
</dbReference>
<keyword evidence="6" id="KW-0689">Ribosomal protein</keyword>
<evidence type="ECO:0000256" key="11">
    <source>
        <dbReference type="SAM" id="MobiDB-lite"/>
    </source>
</evidence>
<evidence type="ECO:0000256" key="7">
    <source>
        <dbReference type="ARBA" id="ARBA00023125"/>
    </source>
</evidence>
<dbReference type="GO" id="GO:0032301">
    <property type="term" value="C:MutSalpha complex"/>
    <property type="evidence" value="ECO:0007669"/>
    <property type="project" value="TreeGrafter"/>
</dbReference>
<dbReference type="Pfam" id="PF05188">
    <property type="entry name" value="MutS_II"/>
    <property type="match status" value="1"/>
</dbReference>
<accession>A0A8H6SAG1</accession>
<dbReference type="RefSeq" id="XP_037216518.1">
    <property type="nucleotide sequence ID" value="XM_037367124.1"/>
</dbReference>
<dbReference type="GO" id="GO:0003735">
    <property type="term" value="F:structural constituent of ribosome"/>
    <property type="evidence" value="ECO:0007669"/>
    <property type="project" value="InterPro"/>
</dbReference>
<dbReference type="EMBL" id="JACAZF010000009">
    <property type="protein sequence ID" value="KAF7295155.1"/>
    <property type="molecule type" value="Genomic_DNA"/>
</dbReference>
<dbReference type="InterPro" id="IPR027417">
    <property type="entry name" value="P-loop_NTPase"/>
</dbReference>
<dbReference type="NCBIfam" id="NF003810">
    <property type="entry name" value="PRK05399.1"/>
    <property type="match status" value="1"/>
</dbReference>
<dbReference type="SUPFAM" id="SSF52540">
    <property type="entry name" value="P-loop containing nucleoside triphosphate hydrolases"/>
    <property type="match status" value="1"/>
</dbReference>
<dbReference type="InterPro" id="IPR005822">
    <property type="entry name" value="Ribosomal_uL13"/>
</dbReference>
<sequence length="1346" mass="150596">MSQAIGNTALAYARVWHHVDASDRILGKLAERIALVLMGKHKPIYDPGVDCGDYVIVTNARKVLVTGRKSETILFRKHSMYPGGMKETPYQTMMQKNPDEIIRRAVSGMLPKNKLRERRLDRLRVFPSYQMGKVGGNILRSWEDGTLDRNGASGPKQKSLMSFFGKGQSQSTPKTKTVPQKQTPQPTTLNSSEASSRQGSSSRDTPPTSDAVDIIDIDMLSDRESEPSRVLTGKRKMIVLDDSDEEPIPSEASSMPPESSPANVKKAAKKARLSALLSDEEEEDEANKSASSSFSQRLSHFKKVPLKSGRKGSTASDDYADYVLSDSDVETKSIKSMKSTASSSGSRSSAFSDVDDEDEDRPKKAKTSARPKITPTTSNPTSSTRNFLTAAEQRQIEKKNGKKDEELPFSFLQNVKDKDGNTWKDFTPFEKQFWEIKQNHYDTILFFQKGKFLELYEDDARIGHQQFDLKLTSRVKMSMVGVPETSFNFYAAKFLGQGYKVGRVDQAETALGAEMRVKADKSQGKVAADKNKEKIVRRELNKVYTNGTLIDPDMISDDQAGHFISLSETFNEGDDTKSTFGLVALDCATSQFHLSTFQDDICCTKLETFMRQLRPKELLFTKGKLSVTTTRTLKATLPASCLWTSLREVEGFNYEQTLVELRKLYGSEGNEAMDDSEESLPSSVPEPIRDMLHCRSAIESLGSMIWYLRQLNIDSDILSMRNFNVYDPMKRGQGLVLDGQTLAHIEILLNNEGTEEGTLLKLLNRAVTPSGKRLFRIWLCMPLKEISEINTRLDAVEDIMDHPEFEQDFLDLTKGLPDLERIVSRIHAKNCTIRDFLKVLAAFKKLSHGLSHLADVSESFKSKTIFGLLRGAPDLVQNITKVQRMYEKPASEKDASELVPQIGQDKVYDEIMEELADLEKELDDELEKFRKQLKCKSLVYYHSAIGTKDIYLIETDAKLKVPKDWTRTHQLKNKSRWTPASIQPIVKSLKEAREKRNAAIKSFRLRLFAEFDTDRSIWLRAVRVLAEVDCLFSLAKASQAIGEPSCRPIFEEGHSAWVNFKELRHPTLSMNSNIESFIPNDIKLGGEMGNVALLTGPNMAGKSTVMRMTATGVIMAQLGMFVPAVEARLSPVDAILTRMGAYDNMFSNASTFKVELDECCKILRDASPKSLVILDELGRGTSTYDGMAIAGAVLHQLATHTLCLSIFATHYGSLTDDFTYHPNIRNVFMKTIVDDEKREIVFLYKLVEGVATSSFGTHVANLAGVPLSVVERASVVSKNFAQQFSEKMSRQKSDVAGRLPLAARADFAYLYGLASGKIKMPADTARAHLVLQQLRKTVKSYVTNNC</sequence>
<keyword evidence="14" id="KW-1185">Reference proteome</keyword>
<dbReference type="PROSITE" id="PS00486">
    <property type="entry name" value="DNA_MISMATCH_REPAIR_2"/>
    <property type="match status" value="1"/>
</dbReference>
<dbReference type="GO" id="GO:1990904">
    <property type="term" value="C:ribonucleoprotein complex"/>
    <property type="evidence" value="ECO:0007669"/>
    <property type="project" value="UniProtKB-KW"/>
</dbReference>
<keyword evidence="3 9" id="KW-0547">Nucleotide-binding</keyword>
<evidence type="ECO:0000256" key="5">
    <source>
        <dbReference type="ARBA" id="ARBA00022840"/>
    </source>
</evidence>
<evidence type="ECO:0000256" key="3">
    <source>
        <dbReference type="ARBA" id="ARBA00022741"/>
    </source>
</evidence>
<keyword evidence="9 10" id="KW-0234">DNA repair</keyword>
<feature type="compositionally biased region" description="Basic residues" evidence="11">
    <location>
        <begin position="299"/>
        <end position="310"/>
    </location>
</feature>
<evidence type="ECO:0000256" key="9">
    <source>
        <dbReference type="PIRNR" id="PIRNR037677"/>
    </source>
</evidence>
<keyword evidence="8" id="KW-0687">Ribonucleoprotein</keyword>
<keyword evidence="4 9" id="KW-0227">DNA damage</keyword>
<feature type="compositionally biased region" description="Low complexity" evidence="11">
    <location>
        <begin position="249"/>
        <end position="261"/>
    </location>
</feature>
<comment type="similarity">
    <text evidence="2 9 10">Belongs to the DNA mismatch repair MutS family.</text>
</comment>
<dbReference type="InterPro" id="IPR007861">
    <property type="entry name" value="DNA_mismatch_repair_MutS_clamp"/>
</dbReference>
<dbReference type="GO" id="GO:0030983">
    <property type="term" value="F:mismatched DNA binding"/>
    <property type="evidence" value="ECO:0007669"/>
    <property type="project" value="UniProtKB-UniRule"/>
</dbReference>
<dbReference type="Gene3D" id="3.90.1180.10">
    <property type="entry name" value="Ribosomal protein L13"/>
    <property type="match status" value="1"/>
</dbReference>
<dbReference type="Pfam" id="PF01624">
    <property type="entry name" value="MutS_I"/>
    <property type="match status" value="1"/>
</dbReference>
<feature type="compositionally biased region" description="Low complexity" evidence="11">
    <location>
        <begin position="334"/>
        <end position="352"/>
    </location>
</feature>
<dbReference type="GO" id="GO:0006298">
    <property type="term" value="P:mismatch repair"/>
    <property type="evidence" value="ECO:0007669"/>
    <property type="project" value="InterPro"/>
</dbReference>
<dbReference type="GO" id="GO:0005524">
    <property type="term" value="F:ATP binding"/>
    <property type="evidence" value="ECO:0007669"/>
    <property type="project" value="UniProtKB-UniRule"/>
</dbReference>
<protein>
    <recommendedName>
        <fullName evidence="9">DNA mismatch repair protein</fullName>
    </recommendedName>
</protein>
<feature type="region of interest" description="Disordered" evidence="11">
    <location>
        <begin position="149"/>
        <end position="386"/>
    </location>
</feature>
<evidence type="ECO:0000256" key="1">
    <source>
        <dbReference type="ARBA" id="ARBA00006227"/>
    </source>
</evidence>
<evidence type="ECO:0000256" key="8">
    <source>
        <dbReference type="ARBA" id="ARBA00023274"/>
    </source>
</evidence>
<comment type="similarity">
    <text evidence="1">Belongs to the universal ribosomal protein uL13 family.</text>
</comment>
<dbReference type="InterPro" id="IPR007860">
    <property type="entry name" value="DNA_mmatch_repair_MutS_con_dom"/>
</dbReference>
<organism evidence="13 14">
    <name type="scientific">Mycena indigotica</name>
    <dbReference type="NCBI Taxonomy" id="2126181"/>
    <lineage>
        <taxon>Eukaryota</taxon>
        <taxon>Fungi</taxon>
        <taxon>Dikarya</taxon>
        <taxon>Basidiomycota</taxon>
        <taxon>Agaricomycotina</taxon>
        <taxon>Agaricomycetes</taxon>
        <taxon>Agaricomycetidae</taxon>
        <taxon>Agaricales</taxon>
        <taxon>Marasmiineae</taxon>
        <taxon>Mycenaceae</taxon>
        <taxon>Mycena</taxon>
    </lineage>
</organism>
<dbReference type="InterPro" id="IPR005823">
    <property type="entry name" value="Ribosomal_uL13_bac-type"/>
</dbReference>
<feature type="compositionally biased region" description="Low complexity" evidence="11">
    <location>
        <begin position="374"/>
        <end position="384"/>
    </location>
</feature>
<dbReference type="SUPFAM" id="SSF52161">
    <property type="entry name" value="Ribosomal protein L13"/>
    <property type="match status" value="1"/>
</dbReference>
<dbReference type="GO" id="GO:0140664">
    <property type="term" value="F:ATP-dependent DNA damage sensor activity"/>
    <property type="evidence" value="ECO:0007669"/>
    <property type="project" value="InterPro"/>
</dbReference>
<dbReference type="SMART" id="SM00533">
    <property type="entry name" value="MUTSd"/>
    <property type="match status" value="1"/>
</dbReference>
<dbReference type="PANTHER" id="PTHR11361">
    <property type="entry name" value="DNA MISMATCH REPAIR PROTEIN MUTS FAMILY MEMBER"/>
    <property type="match status" value="1"/>
</dbReference>
<dbReference type="CDD" id="cd00392">
    <property type="entry name" value="Ribosomal_L13"/>
    <property type="match status" value="1"/>
</dbReference>
<dbReference type="SMART" id="SM00534">
    <property type="entry name" value="MUTSac"/>
    <property type="match status" value="1"/>
</dbReference>
<dbReference type="NCBIfam" id="TIGR01066">
    <property type="entry name" value="rplM_bact"/>
    <property type="match status" value="1"/>
</dbReference>
<evidence type="ECO:0000313" key="13">
    <source>
        <dbReference type="EMBL" id="KAF7295155.1"/>
    </source>
</evidence>
<comment type="function">
    <text evidence="9 10">Component of the post-replicative DNA mismatch repair system (MMR).</text>
</comment>
<dbReference type="InterPro" id="IPR007695">
    <property type="entry name" value="DNA_mismatch_repair_MutS-lik_N"/>
</dbReference>
<evidence type="ECO:0000259" key="12">
    <source>
        <dbReference type="PROSITE" id="PS00486"/>
    </source>
</evidence>
<evidence type="ECO:0000256" key="2">
    <source>
        <dbReference type="ARBA" id="ARBA00006271"/>
    </source>
</evidence>
<name>A0A8H6SAG1_9AGAR</name>
<comment type="caution">
    <text evidence="13">The sequence shown here is derived from an EMBL/GenBank/DDBJ whole genome shotgun (WGS) entry which is preliminary data.</text>
</comment>
<proteinExistence type="inferred from homology"/>
<dbReference type="InterPro" id="IPR036678">
    <property type="entry name" value="MutS_con_dom_sf"/>
</dbReference>
<dbReference type="InterPro" id="IPR036187">
    <property type="entry name" value="DNA_mismatch_repair_MutS_sf"/>
</dbReference>
<evidence type="ECO:0000313" key="14">
    <source>
        <dbReference type="Proteomes" id="UP000636479"/>
    </source>
</evidence>
<dbReference type="GeneID" id="59349640"/>
<feature type="domain" description="DNA mismatch repair proteins mutS family" evidence="12">
    <location>
        <begin position="1170"/>
        <end position="1186"/>
    </location>
</feature>
<feature type="compositionally biased region" description="Low complexity" evidence="11">
    <location>
        <begin position="172"/>
        <end position="202"/>
    </location>
</feature>
<dbReference type="Pfam" id="PF05190">
    <property type="entry name" value="MutS_IV"/>
    <property type="match status" value="1"/>
</dbReference>
<evidence type="ECO:0000256" key="10">
    <source>
        <dbReference type="RuleBase" id="RU003756"/>
    </source>
</evidence>
<evidence type="ECO:0000256" key="4">
    <source>
        <dbReference type="ARBA" id="ARBA00022763"/>
    </source>
</evidence>